<dbReference type="VEuPathDB" id="FungiDB:H257_07972"/>
<feature type="transmembrane region" description="Helical" evidence="8">
    <location>
        <begin position="845"/>
        <end position="868"/>
    </location>
</feature>
<feature type="transmembrane region" description="Helical" evidence="8">
    <location>
        <begin position="566"/>
        <end position="585"/>
    </location>
</feature>
<feature type="region of interest" description="Disordered" evidence="7">
    <location>
        <begin position="445"/>
        <end position="471"/>
    </location>
</feature>
<evidence type="ECO:0000256" key="8">
    <source>
        <dbReference type="SAM" id="Phobius"/>
    </source>
</evidence>
<evidence type="ECO:0000256" key="7">
    <source>
        <dbReference type="SAM" id="MobiDB-lite"/>
    </source>
</evidence>
<gene>
    <name evidence="9" type="ORF">DYB35_003897</name>
</gene>
<feature type="non-terminal residue" evidence="9">
    <location>
        <position position="953"/>
    </location>
</feature>
<evidence type="ECO:0000313" key="9">
    <source>
        <dbReference type="EMBL" id="RHY92294.1"/>
    </source>
</evidence>
<feature type="transmembrane region" description="Helical" evidence="8">
    <location>
        <begin position="817"/>
        <end position="839"/>
    </location>
</feature>
<evidence type="ECO:0000256" key="2">
    <source>
        <dbReference type="ARBA" id="ARBA00007018"/>
    </source>
</evidence>
<dbReference type="GO" id="GO:0038023">
    <property type="term" value="F:signaling receptor activity"/>
    <property type="evidence" value="ECO:0007669"/>
    <property type="project" value="TreeGrafter"/>
</dbReference>
<comment type="similarity">
    <text evidence="2">Belongs to the ADIPOR family.</text>
</comment>
<feature type="compositionally biased region" description="Basic and acidic residues" evidence="7">
    <location>
        <begin position="445"/>
        <end position="454"/>
    </location>
</feature>
<dbReference type="GO" id="GO:0046872">
    <property type="term" value="F:metal ion binding"/>
    <property type="evidence" value="ECO:0007669"/>
    <property type="project" value="UniProtKB-KW"/>
</dbReference>
<evidence type="ECO:0000256" key="1">
    <source>
        <dbReference type="ARBA" id="ARBA00004141"/>
    </source>
</evidence>
<dbReference type="PANTHER" id="PTHR20855">
    <property type="entry name" value="ADIPOR/PROGESTIN RECEPTOR-RELATED"/>
    <property type="match status" value="1"/>
</dbReference>
<evidence type="ECO:0000256" key="6">
    <source>
        <dbReference type="PIRSR" id="PIRSR604254-1"/>
    </source>
</evidence>
<evidence type="ECO:0000256" key="3">
    <source>
        <dbReference type="ARBA" id="ARBA00022692"/>
    </source>
</evidence>
<dbReference type="Proteomes" id="UP000285712">
    <property type="component" value="Unassembled WGS sequence"/>
</dbReference>
<sequence>MDRGSYFQEFMRSKALAKASSGKQAVEETKKLLTDRGAYISFLEIQLERVSAACLHTKSLESQIHDMHVQIEATDGKVATVTKLLKMHQQHTGDLMQSNTQDIGTMQSLIEAIRDTVTAHGTQLRRLDARQCEADDAAQTMETKLRQEIDHAIANGELAKETMELHVQRYHTLHAAQQAKWQAIHVAHQELVREVAAGDARSLAHTDAVVQQAREDMQATTGALEATLAEQEDKAKRARTAVEQFCAVEIARAGCAFDAKLEAMEQNALLMHDHLQRAQLKLTQVSQKHHDDCRLINASLVSLQAELDDRERAAPQSFGTKGGTRRDEGRVATLERDFHVCRQGLEYLRRAMETFESSQVMLVEDWSARFSQLLDKTDMGQGSELQVEMRRMEKRLQDEWCAKTFPQRDKAFQDLQSNVVNELTHVREALRTVMVDDVAAKKKTLREATDDGGRDRRRRPVKAELKAQKPRQSITLSFPNHPPIAFMAEGMTLKTHEEAVEGAPTLTRQDSTATKVKKLEAFHRLNDEGFGYLGDNTYIHHGYRLHYTMKECVVSLFEVHNETLNVWTHMVGSLIFMSLLVLLYMQVDKAVHSHHTLESPHHVHLVNLPYMSQGHHTLRLFTTHSVMDATERALVQTLSLHGPPRDFLESASVLFNSTLADLVHDSSDPVEVLLLKQDLLQLQDRLAALADHAWLNRHVYGHLASLQDKVRARLTALGQSQHQDNIRHGIQAITDVLNVLRFDLDHHHVPVWPVSVFIGSAIVCLSCSALFHLLYVVGPAVYAVMSRLDYSGISILISGSFVPVQYYGFYCHETLRWFYLTTTLVLATLTFAMAMMPFFAKEKFLVLRTCTFISFGCFGAVPVVHMALLRGFHDDQVQVILYPMLWEGLFYIGGAMIYMSRIPERFYPGRFDVLFGSHQIWHVCVVMAALVHFHMVTNHFEWRWNHPCHADIS</sequence>
<feature type="transmembrane region" description="Helical" evidence="8">
    <location>
        <begin position="790"/>
        <end position="810"/>
    </location>
</feature>
<evidence type="ECO:0000256" key="5">
    <source>
        <dbReference type="ARBA" id="ARBA00023136"/>
    </source>
</evidence>
<organism evidence="9 10">
    <name type="scientific">Aphanomyces astaci</name>
    <name type="common">Crayfish plague agent</name>
    <dbReference type="NCBI Taxonomy" id="112090"/>
    <lineage>
        <taxon>Eukaryota</taxon>
        <taxon>Sar</taxon>
        <taxon>Stramenopiles</taxon>
        <taxon>Oomycota</taxon>
        <taxon>Saprolegniomycetes</taxon>
        <taxon>Saprolegniales</taxon>
        <taxon>Verrucalvaceae</taxon>
        <taxon>Aphanomyces</taxon>
    </lineage>
</organism>
<keyword evidence="4 8" id="KW-1133">Transmembrane helix</keyword>
<feature type="transmembrane region" description="Helical" evidence="8">
    <location>
        <begin position="751"/>
        <end position="778"/>
    </location>
</feature>
<proteinExistence type="inferred from homology"/>
<dbReference type="PANTHER" id="PTHR20855:SF52">
    <property type="entry name" value="ADIPONECTIN RECEPTOR PROTEIN"/>
    <property type="match status" value="1"/>
</dbReference>
<feature type="binding site" evidence="6">
    <location>
        <position position="922"/>
    </location>
    <ligand>
        <name>Zn(2+)</name>
        <dbReference type="ChEBI" id="CHEBI:29105"/>
    </ligand>
</feature>
<name>A0A3R7A532_APHAT</name>
<protein>
    <submittedName>
        <fullName evidence="9">Uncharacterized protein</fullName>
    </submittedName>
</protein>
<dbReference type="InterPro" id="IPR004254">
    <property type="entry name" value="AdipoR/HlyIII-related"/>
</dbReference>
<dbReference type="VEuPathDB" id="FungiDB:H257_07973"/>
<dbReference type="GO" id="GO:0016020">
    <property type="term" value="C:membrane"/>
    <property type="evidence" value="ECO:0007669"/>
    <property type="project" value="UniProtKB-SubCell"/>
</dbReference>
<evidence type="ECO:0000256" key="4">
    <source>
        <dbReference type="ARBA" id="ARBA00022989"/>
    </source>
</evidence>
<dbReference type="EMBL" id="QUTG01003278">
    <property type="protein sequence ID" value="RHY92294.1"/>
    <property type="molecule type" value="Genomic_DNA"/>
</dbReference>
<reference evidence="9 10" key="1">
    <citation type="submission" date="2018-08" db="EMBL/GenBank/DDBJ databases">
        <title>Aphanomyces genome sequencing and annotation.</title>
        <authorList>
            <person name="Minardi D."/>
            <person name="Oidtmann B."/>
            <person name="Van Der Giezen M."/>
            <person name="Studholme D.J."/>
        </authorList>
    </citation>
    <scope>NUCLEOTIDE SEQUENCE [LARGE SCALE GENOMIC DNA]</scope>
    <source>
        <strain evidence="9 10">Sv</strain>
    </source>
</reference>
<dbReference type="Pfam" id="PF03006">
    <property type="entry name" value="HlyIII"/>
    <property type="match status" value="1"/>
</dbReference>
<accession>A0A3R7A532</accession>
<dbReference type="AlphaFoldDB" id="A0A3R7A532"/>
<keyword evidence="5 8" id="KW-0472">Membrane</keyword>
<comment type="subcellular location">
    <subcellularLocation>
        <location evidence="1">Membrane</location>
        <topology evidence="1">Multi-pass membrane protein</topology>
    </subcellularLocation>
</comment>
<evidence type="ECO:0000313" key="10">
    <source>
        <dbReference type="Proteomes" id="UP000285712"/>
    </source>
</evidence>
<feature type="binding site" evidence="6">
    <location>
        <position position="772"/>
    </location>
    <ligand>
        <name>Zn(2+)</name>
        <dbReference type="ChEBI" id="CHEBI:29105"/>
    </ligand>
</feature>
<keyword evidence="6" id="KW-0479">Metal-binding</keyword>
<feature type="transmembrane region" description="Helical" evidence="8">
    <location>
        <begin position="919"/>
        <end position="936"/>
    </location>
</feature>
<keyword evidence="6" id="KW-0862">Zinc</keyword>
<keyword evidence="3 8" id="KW-0812">Transmembrane</keyword>
<comment type="caution">
    <text evidence="9">The sequence shown here is derived from an EMBL/GenBank/DDBJ whole genome shotgun (WGS) entry which is preliminary data.</text>
</comment>
<feature type="binding site" evidence="6">
    <location>
        <position position="918"/>
    </location>
    <ligand>
        <name>Zn(2+)</name>
        <dbReference type="ChEBI" id="CHEBI:29105"/>
    </ligand>
</feature>
<feature type="transmembrane region" description="Helical" evidence="8">
    <location>
        <begin position="880"/>
        <end position="899"/>
    </location>
</feature>